<dbReference type="InterPro" id="IPR023614">
    <property type="entry name" value="Porin_dom_sf"/>
</dbReference>
<evidence type="ECO:0000313" key="2">
    <source>
        <dbReference type="Proteomes" id="UP000321746"/>
    </source>
</evidence>
<evidence type="ECO:0008006" key="3">
    <source>
        <dbReference type="Google" id="ProtNLM"/>
    </source>
</evidence>
<evidence type="ECO:0000313" key="1">
    <source>
        <dbReference type="EMBL" id="GEN64384.1"/>
    </source>
</evidence>
<accession>A0A511XN66</accession>
<dbReference type="Gene3D" id="2.40.160.10">
    <property type="entry name" value="Porin"/>
    <property type="match status" value="1"/>
</dbReference>
<name>A0A511XN66_9PROT</name>
<reference evidence="1 2" key="1">
    <citation type="submission" date="2019-07" db="EMBL/GenBank/DDBJ databases">
        <title>Whole genome shotgun sequence of Acetobacter oeni NBRC 105207.</title>
        <authorList>
            <person name="Hosoyama A."/>
            <person name="Uohara A."/>
            <person name="Ohji S."/>
            <person name="Ichikawa N."/>
        </authorList>
    </citation>
    <scope>NUCLEOTIDE SEQUENCE [LARGE SCALE GENOMIC DNA]</scope>
    <source>
        <strain evidence="1 2">NBRC 105207</strain>
    </source>
</reference>
<comment type="caution">
    <text evidence="1">The sequence shown here is derived from an EMBL/GenBank/DDBJ whole genome shotgun (WGS) entry which is preliminary data.</text>
</comment>
<organism evidence="1 2">
    <name type="scientific">Acetobacter oeni</name>
    <dbReference type="NCBI Taxonomy" id="304077"/>
    <lineage>
        <taxon>Bacteria</taxon>
        <taxon>Pseudomonadati</taxon>
        <taxon>Pseudomonadota</taxon>
        <taxon>Alphaproteobacteria</taxon>
        <taxon>Acetobacterales</taxon>
        <taxon>Acetobacteraceae</taxon>
        <taxon>Acetobacter</taxon>
    </lineage>
</organism>
<dbReference type="InterPro" id="IPR010870">
    <property type="entry name" value="Porin_O/P"/>
</dbReference>
<gene>
    <name evidence="1" type="ORF">AOE01nite_26080</name>
</gene>
<proteinExistence type="predicted"/>
<keyword evidence="2" id="KW-1185">Reference proteome</keyword>
<protein>
    <recommendedName>
        <fullName evidence="3">Porin</fullName>
    </recommendedName>
</protein>
<dbReference type="EMBL" id="BJYG01000040">
    <property type="protein sequence ID" value="GEN64384.1"/>
    <property type="molecule type" value="Genomic_DNA"/>
</dbReference>
<dbReference type="Proteomes" id="UP000321746">
    <property type="component" value="Unassembled WGS sequence"/>
</dbReference>
<dbReference type="AlphaFoldDB" id="A0A511XN66"/>
<dbReference type="Pfam" id="PF07396">
    <property type="entry name" value="Porin_O_P"/>
    <property type="match status" value="1"/>
</dbReference>
<sequence length="62" mass="6957">MNGLRGGQQTVWSGGVNWYPNRHFRVMVDFNHFIVSRNSNDGSVDIFGRNGNSLAARVQATF</sequence>